<dbReference type="SUPFAM" id="SSF52266">
    <property type="entry name" value="SGNH hydrolase"/>
    <property type="match status" value="1"/>
</dbReference>
<name>A0A1H7ZGE8_9SPHN</name>
<feature type="chain" id="PRO_5011743308" description="PEP-CTERM protein-sorting domain-containing protein" evidence="1">
    <location>
        <begin position="28"/>
        <end position="294"/>
    </location>
</feature>
<dbReference type="GO" id="GO:0016788">
    <property type="term" value="F:hydrolase activity, acting on ester bonds"/>
    <property type="evidence" value="ECO:0007669"/>
    <property type="project" value="UniProtKB-ARBA"/>
</dbReference>
<dbReference type="OrthoDB" id="7443339at2"/>
<keyword evidence="1" id="KW-0732">Signal</keyword>
<dbReference type="RefSeq" id="WP_093663992.1">
    <property type="nucleotide sequence ID" value="NZ_FOCF01000001.1"/>
</dbReference>
<accession>A0A1H7ZGE8</accession>
<evidence type="ECO:0008006" key="4">
    <source>
        <dbReference type="Google" id="ProtNLM"/>
    </source>
</evidence>
<reference evidence="3" key="1">
    <citation type="submission" date="2016-10" db="EMBL/GenBank/DDBJ databases">
        <authorList>
            <person name="Varghese N."/>
            <person name="Submissions S."/>
        </authorList>
    </citation>
    <scope>NUCLEOTIDE SEQUENCE [LARGE SCALE GENOMIC DNA]</scope>
    <source>
        <strain evidence="3">S6-262</strain>
    </source>
</reference>
<evidence type="ECO:0000313" key="3">
    <source>
        <dbReference type="Proteomes" id="UP000199206"/>
    </source>
</evidence>
<protein>
    <recommendedName>
        <fullName evidence="4">PEP-CTERM protein-sorting domain-containing protein</fullName>
    </recommendedName>
</protein>
<evidence type="ECO:0000313" key="2">
    <source>
        <dbReference type="EMBL" id="SEM57074.1"/>
    </source>
</evidence>
<dbReference type="Proteomes" id="UP000199206">
    <property type="component" value="Unassembled WGS sequence"/>
</dbReference>
<feature type="signal peptide" evidence="1">
    <location>
        <begin position="1"/>
        <end position="27"/>
    </location>
</feature>
<evidence type="ECO:0000256" key="1">
    <source>
        <dbReference type="SAM" id="SignalP"/>
    </source>
</evidence>
<sequence>MRSSSIHRSIAAALAAAALLASAPAFARTILFVGNSFTFGANSPVERYRPDLVNDLNNERVGGVPALFKTFADEAGLDWNVSLETSGGKDLAYHLNEKRAVIDRVWDVVILQGYSTLDAQRPGDPRRHVAAARALASMFHRRNPNAQVDLVATWSRADQTYKPGGRWFGQPITRMADDLGLVTRQAVEKGNGLHAAIPVGTAWNRAIAEGLADPNPYDGVAYGQIDLWTWDQYHASAAGYYLEALVTFGIVTGVDPRTLEGKERAAADLGLEPRVATRLRSIAAAEIAAQRTER</sequence>
<dbReference type="InterPro" id="IPR036514">
    <property type="entry name" value="SGNH_hydro_sf"/>
</dbReference>
<keyword evidence="3" id="KW-1185">Reference proteome</keyword>
<dbReference type="EMBL" id="FOCF01000001">
    <property type="protein sequence ID" value="SEM57074.1"/>
    <property type="molecule type" value="Genomic_DNA"/>
</dbReference>
<organism evidence="2 3">
    <name type="scientific">Sphingomonas gellani</name>
    <dbReference type="NCBI Taxonomy" id="1166340"/>
    <lineage>
        <taxon>Bacteria</taxon>
        <taxon>Pseudomonadati</taxon>
        <taxon>Pseudomonadota</taxon>
        <taxon>Alphaproteobacteria</taxon>
        <taxon>Sphingomonadales</taxon>
        <taxon>Sphingomonadaceae</taxon>
        <taxon>Sphingomonas</taxon>
    </lineage>
</organism>
<proteinExistence type="predicted"/>
<dbReference type="AlphaFoldDB" id="A0A1H7ZGE8"/>
<gene>
    <name evidence="2" type="ORF">SAMN05192583_0674</name>
</gene>
<dbReference type="STRING" id="1166340.SAMN05192583_0674"/>
<dbReference type="Gene3D" id="3.40.50.1110">
    <property type="entry name" value="SGNH hydrolase"/>
    <property type="match status" value="1"/>
</dbReference>